<sequence length="492" mass="53821">MKQFEEGLGRWVVRFRWFLIIASLLVAGAFGSGMANLTMSSDGRVFFSKENPQLQALEELENTYTKTENILFALAPKDGNVFTRKTLAAIEELTEASWQIPFSNRVDSITNYQHTTAEGDDLIVEDLVTDAMKLTDDELAQKRAVALAEPLLVNRIISDTGSVTGVNINVLKPGLDGNESPVVTNFAREIAKKFRANHPEIDLYISGGVLMDTAFGEAGAEDGATLLPIMFAVIFVLLGLLLRSITGIFSALMVLIMSVITGMGFAGLIGIDLTPASTNAPTIILTLAVADSIHLLVTLFHEMRNGKSKHEAIIESIRINLQPVFLTSVTTAIGFLTMNFSDAPPFHDLGNMVAVGVMAALVYSVLFLPALMAVLPVKVKPTPKGGWHLSKMADSLGRFVVARQKGLLWSMSALMLILASGVVFIQLDDNFVKYFDTRYEFRRASDFVSNNLSGLDIIEYSLKSGEPSGINKPDYLKKVEAFANWYRAQPNV</sequence>
<evidence type="ECO:0000256" key="1">
    <source>
        <dbReference type="ARBA" id="ARBA00004651"/>
    </source>
</evidence>
<proteinExistence type="predicted"/>
<protein>
    <submittedName>
        <fullName evidence="8">Predicted exporter of the RND superfamily</fullName>
    </submittedName>
</protein>
<dbReference type="PANTHER" id="PTHR33406">
    <property type="entry name" value="MEMBRANE PROTEIN MJ1562-RELATED"/>
    <property type="match status" value="1"/>
</dbReference>
<feature type="transmembrane region" description="Helical" evidence="6">
    <location>
        <begin position="321"/>
        <end position="340"/>
    </location>
</feature>
<feature type="non-terminal residue" evidence="8">
    <location>
        <position position="492"/>
    </location>
</feature>
<dbReference type="PROSITE" id="PS50156">
    <property type="entry name" value="SSD"/>
    <property type="match status" value="1"/>
</dbReference>
<evidence type="ECO:0000256" key="2">
    <source>
        <dbReference type="ARBA" id="ARBA00022475"/>
    </source>
</evidence>
<dbReference type="Gene3D" id="1.20.1640.10">
    <property type="entry name" value="Multidrug efflux transporter AcrB transmembrane domain"/>
    <property type="match status" value="1"/>
</dbReference>
<dbReference type="InterPro" id="IPR050545">
    <property type="entry name" value="Mycobact_MmpL"/>
</dbReference>
<dbReference type="AlphaFoldDB" id="A0A3B1BIN4"/>
<dbReference type="InterPro" id="IPR004869">
    <property type="entry name" value="MMPL_dom"/>
</dbReference>
<keyword evidence="4 6" id="KW-1133">Transmembrane helix</keyword>
<dbReference type="Pfam" id="PF03176">
    <property type="entry name" value="MMPL"/>
    <property type="match status" value="1"/>
</dbReference>
<evidence type="ECO:0000256" key="5">
    <source>
        <dbReference type="ARBA" id="ARBA00023136"/>
    </source>
</evidence>
<dbReference type="InterPro" id="IPR000731">
    <property type="entry name" value="SSD"/>
</dbReference>
<comment type="subcellular location">
    <subcellularLocation>
        <location evidence="1">Cell membrane</location>
        <topology evidence="1">Multi-pass membrane protein</topology>
    </subcellularLocation>
</comment>
<gene>
    <name evidence="8" type="ORF">MNBD_NITROSPINAE01-1055</name>
</gene>
<feature type="transmembrane region" description="Helical" evidence="6">
    <location>
        <begin position="352"/>
        <end position="375"/>
    </location>
</feature>
<evidence type="ECO:0000313" key="8">
    <source>
        <dbReference type="EMBL" id="VAX17859.1"/>
    </source>
</evidence>
<keyword evidence="2" id="KW-1003">Cell membrane</keyword>
<organism evidence="8">
    <name type="scientific">hydrothermal vent metagenome</name>
    <dbReference type="NCBI Taxonomy" id="652676"/>
    <lineage>
        <taxon>unclassified sequences</taxon>
        <taxon>metagenomes</taxon>
        <taxon>ecological metagenomes</taxon>
    </lineage>
</organism>
<feature type="domain" description="SSD" evidence="7">
    <location>
        <begin position="249"/>
        <end position="374"/>
    </location>
</feature>
<name>A0A3B1BIN4_9ZZZZ</name>
<feature type="transmembrane region" description="Helical" evidence="6">
    <location>
        <begin position="249"/>
        <end position="271"/>
    </location>
</feature>
<feature type="transmembrane region" description="Helical" evidence="6">
    <location>
        <begin position="407"/>
        <end position="427"/>
    </location>
</feature>
<dbReference type="EMBL" id="UOGC01000062">
    <property type="protein sequence ID" value="VAX17859.1"/>
    <property type="molecule type" value="Genomic_DNA"/>
</dbReference>
<keyword evidence="5 6" id="KW-0472">Membrane</keyword>
<accession>A0A3B1BIN4</accession>
<keyword evidence="3 6" id="KW-0812">Transmembrane</keyword>
<evidence type="ECO:0000256" key="6">
    <source>
        <dbReference type="SAM" id="Phobius"/>
    </source>
</evidence>
<evidence type="ECO:0000256" key="3">
    <source>
        <dbReference type="ARBA" id="ARBA00022692"/>
    </source>
</evidence>
<evidence type="ECO:0000259" key="7">
    <source>
        <dbReference type="PROSITE" id="PS50156"/>
    </source>
</evidence>
<dbReference type="GO" id="GO:0005886">
    <property type="term" value="C:plasma membrane"/>
    <property type="evidence" value="ECO:0007669"/>
    <property type="project" value="UniProtKB-SubCell"/>
</dbReference>
<dbReference type="SUPFAM" id="SSF82866">
    <property type="entry name" value="Multidrug efflux transporter AcrB transmembrane domain"/>
    <property type="match status" value="1"/>
</dbReference>
<feature type="transmembrane region" description="Helical" evidence="6">
    <location>
        <begin position="223"/>
        <end position="242"/>
    </location>
</feature>
<feature type="transmembrane region" description="Helical" evidence="6">
    <location>
        <begin position="283"/>
        <end position="300"/>
    </location>
</feature>
<reference evidence="8" key="1">
    <citation type="submission" date="2018-06" db="EMBL/GenBank/DDBJ databases">
        <authorList>
            <person name="Zhirakovskaya E."/>
        </authorList>
    </citation>
    <scope>NUCLEOTIDE SEQUENCE</scope>
</reference>
<dbReference type="PANTHER" id="PTHR33406:SF13">
    <property type="entry name" value="MEMBRANE PROTEIN YDFJ"/>
    <property type="match status" value="1"/>
</dbReference>
<evidence type="ECO:0000256" key="4">
    <source>
        <dbReference type="ARBA" id="ARBA00022989"/>
    </source>
</evidence>